<keyword evidence="9" id="KW-0833">Ubl conjugation pathway</keyword>
<protein>
    <recommendedName>
        <fullName evidence="4">RING-type E3 ubiquitin transferase</fullName>
        <ecNumber evidence="4">2.3.2.27</ecNumber>
    </recommendedName>
</protein>
<dbReference type="OrthoDB" id="8062037at2759"/>
<name>A0A835EL29_9POAL</name>
<dbReference type="GO" id="GO:0008270">
    <property type="term" value="F:zinc ion binding"/>
    <property type="evidence" value="ECO:0007669"/>
    <property type="project" value="UniProtKB-KW"/>
</dbReference>
<keyword evidence="12 16" id="KW-0472">Membrane</keyword>
<evidence type="ECO:0000256" key="7">
    <source>
        <dbReference type="ARBA" id="ARBA00022723"/>
    </source>
</evidence>
<dbReference type="CDD" id="cd16461">
    <property type="entry name" value="RING-H2_EL5-like"/>
    <property type="match status" value="1"/>
</dbReference>
<keyword evidence="7" id="KW-0479">Metal-binding</keyword>
<evidence type="ECO:0000256" key="11">
    <source>
        <dbReference type="ARBA" id="ARBA00022989"/>
    </source>
</evidence>
<dbReference type="Gene3D" id="3.30.40.10">
    <property type="entry name" value="Zinc/RING finger domain, C3HC4 (zinc finger)"/>
    <property type="match status" value="1"/>
</dbReference>
<evidence type="ECO:0000256" key="2">
    <source>
        <dbReference type="ARBA" id="ARBA00004167"/>
    </source>
</evidence>
<dbReference type="EC" id="2.3.2.27" evidence="4"/>
<comment type="similarity">
    <text evidence="13">Belongs to the RING-type zinc finger family. ATL subfamily.</text>
</comment>
<dbReference type="AlphaFoldDB" id="A0A835EL29"/>
<evidence type="ECO:0000256" key="10">
    <source>
        <dbReference type="ARBA" id="ARBA00022833"/>
    </source>
</evidence>
<comment type="pathway">
    <text evidence="3">Protein modification; protein ubiquitination.</text>
</comment>
<sequence>MQQVPFSFLHSGCRDLFSLHALLGPRRPPPSCHSVLPSCFAVGVTNPTFPLSDKSHPSPTHTPRSPPPTLSSSSSSPPRCFQLSPAREMHAAPAPPPPPAADAVPSMAGGIERKMSPGVVLLIAILAMVFFIIGLLNLLIQNLLRLRRARRRRGRVGDASGDGSPTAFQGQLQQLFNLHDAGVDQAFIDALPVFPYHAIAGRHGKEEEEDTPFDCAVCLCEFAGDDKLRLLPTCGHAFHVPCIDAWLLSHSTCPLCRGSILLADVECYSPESNPALLVQLESSERLRETVAGDGDDPGDRDMGEAPKDVEVEEILEVKLGKLRCVDGNVSARDLVIDGNGRGSLGKRRCLSMGSYEYVMDEQAALRVAVKAATPKRRDAAAGSWSRRRHALSAFDFGSSNSKKGAWETAVTEAAAGCCGGGDGAAARLNKDSFSTSKIWMVAAAGVKREEDDRRTDGSAGTERRAASFRWPAMSMGCNKHRGGEAEADATWDVEVGGRGGNGAPATAEERPSLARAAMIWVAGGRQGSLS</sequence>
<dbReference type="PANTHER" id="PTHR45768">
    <property type="entry name" value="E3 UBIQUITIN-PROTEIN LIGASE RNF13-LIKE"/>
    <property type="match status" value="1"/>
</dbReference>
<comment type="caution">
    <text evidence="18">The sequence shown here is derived from an EMBL/GenBank/DDBJ whole genome shotgun (WGS) entry which is preliminary data.</text>
</comment>
<evidence type="ECO:0000256" key="4">
    <source>
        <dbReference type="ARBA" id="ARBA00012483"/>
    </source>
</evidence>
<evidence type="ECO:0000256" key="5">
    <source>
        <dbReference type="ARBA" id="ARBA00022679"/>
    </source>
</evidence>
<dbReference type="FunFam" id="3.30.40.10:FF:000231">
    <property type="entry name" value="RING-H2 finger protein ATL46"/>
    <property type="match status" value="1"/>
</dbReference>
<reference evidence="18" key="1">
    <citation type="submission" date="2020-07" db="EMBL/GenBank/DDBJ databases">
        <title>Genome sequence and genetic diversity analysis of an under-domesticated orphan crop, white fonio (Digitaria exilis).</title>
        <authorList>
            <person name="Bennetzen J.L."/>
            <person name="Chen S."/>
            <person name="Ma X."/>
            <person name="Wang X."/>
            <person name="Yssel A.E.J."/>
            <person name="Chaluvadi S.R."/>
            <person name="Johnson M."/>
            <person name="Gangashetty P."/>
            <person name="Hamidou F."/>
            <person name="Sanogo M.D."/>
            <person name="Zwaenepoel A."/>
            <person name="Wallace J."/>
            <person name="Van De Peer Y."/>
            <person name="Van Deynze A."/>
        </authorList>
    </citation>
    <scope>NUCLEOTIDE SEQUENCE</scope>
    <source>
        <tissue evidence="18">Leaves</tissue>
    </source>
</reference>
<accession>A0A835EL29</accession>
<evidence type="ECO:0000256" key="13">
    <source>
        <dbReference type="ARBA" id="ARBA00024209"/>
    </source>
</evidence>
<evidence type="ECO:0000256" key="6">
    <source>
        <dbReference type="ARBA" id="ARBA00022692"/>
    </source>
</evidence>
<dbReference type="SUPFAM" id="SSF57850">
    <property type="entry name" value="RING/U-box"/>
    <property type="match status" value="1"/>
</dbReference>
<comment type="catalytic activity">
    <reaction evidence="1">
        <text>S-ubiquitinyl-[E2 ubiquitin-conjugating enzyme]-L-cysteine + [acceptor protein]-L-lysine = [E2 ubiquitin-conjugating enzyme]-L-cysteine + N(6)-ubiquitinyl-[acceptor protein]-L-lysine.</text>
        <dbReference type="EC" id="2.3.2.27"/>
    </reaction>
</comment>
<keyword evidence="10" id="KW-0862">Zinc</keyword>
<feature type="region of interest" description="Disordered" evidence="15">
    <location>
        <begin position="51"/>
        <end position="82"/>
    </location>
</feature>
<dbReference type="SMART" id="SM00184">
    <property type="entry name" value="RING"/>
    <property type="match status" value="1"/>
</dbReference>
<proteinExistence type="inferred from homology"/>
<gene>
    <name evidence="18" type="ORF">HU200_035482</name>
</gene>
<evidence type="ECO:0000256" key="12">
    <source>
        <dbReference type="ARBA" id="ARBA00023136"/>
    </source>
</evidence>
<evidence type="ECO:0000313" key="18">
    <source>
        <dbReference type="EMBL" id="KAF8697979.1"/>
    </source>
</evidence>
<organism evidence="18 19">
    <name type="scientific">Digitaria exilis</name>
    <dbReference type="NCBI Taxonomy" id="1010633"/>
    <lineage>
        <taxon>Eukaryota</taxon>
        <taxon>Viridiplantae</taxon>
        <taxon>Streptophyta</taxon>
        <taxon>Embryophyta</taxon>
        <taxon>Tracheophyta</taxon>
        <taxon>Spermatophyta</taxon>
        <taxon>Magnoliopsida</taxon>
        <taxon>Liliopsida</taxon>
        <taxon>Poales</taxon>
        <taxon>Poaceae</taxon>
        <taxon>PACMAD clade</taxon>
        <taxon>Panicoideae</taxon>
        <taxon>Panicodae</taxon>
        <taxon>Paniceae</taxon>
        <taxon>Anthephorinae</taxon>
        <taxon>Digitaria</taxon>
    </lineage>
</organism>
<evidence type="ECO:0000256" key="14">
    <source>
        <dbReference type="PROSITE-ProRule" id="PRU00175"/>
    </source>
</evidence>
<evidence type="ECO:0000256" key="8">
    <source>
        <dbReference type="ARBA" id="ARBA00022771"/>
    </source>
</evidence>
<dbReference type="PROSITE" id="PS50089">
    <property type="entry name" value="ZF_RING_2"/>
    <property type="match status" value="1"/>
</dbReference>
<keyword evidence="5" id="KW-0808">Transferase</keyword>
<evidence type="ECO:0000313" key="19">
    <source>
        <dbReference type="Proteomes" id="UP000636709"/>
    </source>
</evidence>
<evidence type="ECO:0000259" key="17">
    <source>
        <dbReference type="PROSITE" id="PS50089"/>
    </source>
</evidence>
<dbReference type="GO" id="GO:0016020">
    <property type="term" value="C:membrane"/>
    <property type="evidence" value="ECO:0007669"/>
    <property type="project" value="UniProtKB-SubCell"/>
</dbReference>
<keyword evidence="8 14" id="KW-0863">Zinc-finger</keyword>
<dbReference type="GO" id="GO:0061630">
    <property type="term" value="F:ubiquitin protein ligase activity"/>
    <property type="evidence" value="ECO:0007669"/>
    <property type="project" value="UniProtKB-EC"/>
</dbReference>
<dbReference type="InterPro" id="IPR013083">
    <property type="entry name" value="Znf_RING/FYVE/PHD"/>
</dbReference>
<keyword evidence="11 16" id="KW-1133">Transmembrane helix</keyword>
<comment type="subcellular location">
    <subcellularLocation>
        <location evidence="2">Membrane</location>
        <topology evidence="2">Single-pass membrane protein</topology>
    </subcellularLocation>
</comment>
<dbReference type="InterPro" id="IPR001841">
    <property type="entry name" value="Znf_RING"/>
</dbReference>
<dbReference type="EMBL" id="JACEFO010001866">
    <property type="protein sequence ID" value="KAF8697979.1"/>
    <property type="molecule type" value="Genomic_DNA"/>
</dbReference>
<feature type="transmembrane region" description="Helical" evidence="16">
    <location>
        <begin position="119"/>
        <end position="144"/>
    </location>
</feature>
<dbReference type="PANTHER" id="PTHR45768:SF17">
    <property type="entry name" value="OS06G0187300 PROTEIN"/>
    <property type="match status" value="1"/>
</dbReference>
<evidence type="ECO:0000256" key="16">
    <source>
        <dbReference type="SAM" id="Phobius"/>
    </source>
</evidence>
<dbReference type="Pfam" id="PF13639">
    <property type="entry name" value="zf-RING_2"/>
    <property type="match status" value="1"/>
</dbReference>
<evidence type="ECO:0000256" key="3">
    <source>
        <dbReference type="ARBA" id="ARBA00004906"/>
    </source>
</evidence>
<dbReference type="Proteomes" id="UP000636709">
    <property type="component" value="Unassembled WGS sequence"/>
</dbReference>
<feature type="compositionally biased region" description="Low complexity" evidence="15">
    <location>
        <begin position="70"/>
        <end position="79"/>
    </location>
</feature>
<keyword evidence="19" id="KW-1185">Reference proteome</keyword>
<keyword evidence="6 16" id="KW-0812">Transmembrane</keyword>
<evidence type="ECO:0000256" key="1">
    <source>
        <dbReference type="ARBA" id="ARBA00000900"/>
    </source>
</evidence>
<evidence type="ECO:0000256" key="9">
    <source>
        <dbReference type="ARBA" id="ARBA00022786"/>
    </source>
</evidence>
<evidence type="ECO:0000256" key="15">
    <source>
        <dbReference type="SAM" id="MobiDB-lite"/>
    </source>
</evidence>
<feature type="domain" description="RING-type" evidence="17">
    <location>
        <begin position="215"/>
        <end position="257"/>
    </location>
</feature>